<evidence type="ECO:0000313" key="1">
    <source>
        <dbReference type="EMBL" id="KAF9490255.1"/>
    </source>
</evidence>
<protein>
    <submittedName>
        <fullName evidence="1">Uncharacterized protein</fullName>
    </submittedName>
</protein>
<organism evidence="1 2">
    <name type="scientific">Pleurotus eryngii</name>
    <name type="common">Boletus of the steppes</name>
    <dbReference type="NCBI Taxonomy" id="5323"/>
    <lineage>
        <taxon>Eukaryota</taxon>
        <taxon>Fungi</taxon>
        <taxon>Dikarya</taxon>
        <taxon>Basidiomycota</taxon>
        <taxon>Agaricomycotina</taxon>
        <taxon>Agaricomycetes</taxon>
        <taxon>Agaricomycetidae</taxon>
        <taxon>Agaricales</taxon>
        <taxon>Pleurotineae</taxon>
        <taxon>Pleurotaceae</taxon>
        <taxon>Pleurotus</taxon>
    </lineage>
</organism>
<dbReference type="EMBL" id="MU154646">
    <property type="protein sequence ID" value="KAF9490255.1"/>
    <property type="molecule type" value="Genomic_DNA"/>
</dbReference>
<name>A0A9P6DCA6_PLEER</name>
<reference evidence="1" key="1">
    <citation type="submission" date="2020-11" db="EMBL/GenBank/DDBJ databases">
        <authorList>
            <consortium name="DOE Joint Genome Institute"/>
            <person name="Ahrendt S."/>
            <person name="Riley R."/>
            <person name="Andreopoulos W."/>
            <person name="Labutti K."/>
            <person name="Pangilinan J."/>
            <person name="Ruiz-Duenas F.J."/>
            <person name="Barrasa J.M."/>
            <person name="Sanchez-Garcia M."/>
            <person name="Camarero S."/>
            <person name="Miyauchi S."/>
            <person name="Serrano A."/>
            <person name="Linde D."/>
            <person name="Babiker R."/>
            <person name="Drula E."/>
            <person name="Ayuso-Fernandez I."/>
            <person name="Pacheco R."/>
            <person name="Padilla G."/>
            <person name="Ferreira P."/>
            <person name="Barriuso J."/>
            <person name="Kellner H."/>
            <person name="Castanera R."/>
            <person name="Alfaro M."/>
            <person name="Ramirez L."/>
            <person name="Pisabarro A.G."/>
            <person name="Kuo A."/>
            <person name="Tritt A."/>
            <person name="Lipzen A."/>
            <person name="He G."/>
            <person name="Yan M."/>
            <person name="Ng V."/>
            <person name="Cullen D."/>
            <person name="Martin F."/>
            <person name="Rosso M.-N."/>
            <person name="Henrissat B."/>
            <person name="Hibbett D."/>
            <person name="Martinez A.T."/>
            <person name="Grigoriev I.V."/>
        </authorList>
    </citation>
    <scope>NUCLEOTIDE SEQUENCE</scope>
    <source>
        <strain evidence="1">ATCC 90797</strain>
    </source>
</reference>
<dbReference type="AlphaFoldDB" id="A0A9P6DCA6"/>
<keyword evidence="2" id="KW-1185">Reference proteome</keyword>
<evidence type="ECO:0000313" key="2">
    <source>
        <dbReference type="Proteomes" id="UP000807025"/>
    </source>
</evidence>
<gene>
    <name evidence="1" type="ORF">BDN71DRAFT_1524157</name>
</gene>
<accession>A0A9P6DCA6</accession>
<proteinExistence type="predicted"/>
<sequence>MARLNPSPTHQRRPVRFRERRFVTAIANATNRVFGLHLPSNNTLPNKDNIIPAARILGRVTTILHQHPSLPPSSGIHYRLFMSRLTMNLPSIIASTKQLIESCYAAPSPCPGLQKDRFILSMQHRFEVTTNFICMFLSPPSCSKTAITLAATRHPSDIVRMFLPLAVDAWQCHSSNDHLRGVPTVNLIEAIANLACTSLDPKPDPCLLSSCALATLKHVLPSSARVDQPRRSFVFKLVELIRRAVVSIPLSESYRISRYECMRLIMHAMVFFDSTLSEDVYTESGFKSCLDILMLGTRGRREGVHSLFALIEEGFGDSGGGGEGTKLTPLDFIVVQVVTQCMRLPFLRVVLEVLSSPDYCKSTNVNIRYIAEQRLLHKLIAKDLTQPRCNAVSEIYRWTHYFANLMEVQGNDAPQQKIGDDESQQKIVTDLRCMLSSDLSLHVLPEDDREHIKLFSSFYIQFNHKDLMADWAGFTAQSHLRIDINFRVCPPRGRGCFQASSRFPNCILVYVIVPTILCGPLRVGDEPGCITGPSPNHFRHRQLGTTVVDDDEEWNNLSDDDDDE</sequence>
<dbReference type="OrthoDB" id="3007465at2759"/>
<comment type="caution">
    <text evidence="1">The sequence shown here is derived from an EMBL/GenBank/DDBJ whole genome shotgun (WGS) entry which is preliminary data.</text>
</comment>
<dbReference type="Proteomes" id="UP000807025">
    <property type="component" value="Unassembled WGS sequence"/>
</dbReference>